<reference evidence="1 2" key="1">
    <citation type="journal article" date="2019" name="Mol. Biol. Evol.">
        <title>Blast fungal genomes show frequent chromosomal changes, gene gains and losses, and effector gene turnover.</title>
        <authorList>
            <person name="Gomez Luciano L.B."/>
            <person name="Jason Tsai I."/>
            <person name="Chuma I."/>
            <person name="Tosa Y."/>
            <person name="Chen Y.H."/>
            <person name="Li J.Y."/>
            <person name="Li M.Y."/>
            <person name="Jade Lu M.Y."/>
            <person name="Nakayashiki H."/>
            <person name="Li W.H."/>
        </authorList>
    </citation>
    <scope>NUCLEOTIDE SEQUENCE [LARGE SCALE GENOMIC DNA]</scope>
    <source>
        <strain evidence="1">MZ5-1-6</strain>
    </source>
</reference>
<organism evidence="1 2">
    <name type="scientific">Pyricularia oryzae</name>
    <name type="common">Rice blast fungus</name>
    <name type="synonym">Magnaporthe oryzae</name>
    <dbReference type="NCBI Taxonomy" id="318829"/>
    <lineage>
        <taxon>Eukaryota</taxon>
        <taxon>Fungi</taxon>
        <taxon>Dikarya</taxon>
        <taxon>Ascomycota</taxon>
        <taxon>Pezizomycotina</taxon>
        <taxon>Sordariomycetes</taxon>
        <taxon>Sordariomycetidae</taxon>
        <taxon>Magnaporthales</taxon>
        <taxon>Pyriculariaceae</taxon>
        <taxon>Pyricularia</taxon>
    </lineage>
</organism>
<proteinExistence type="predicted"/>
<sequence length="345" mass="41267">MWLLFRVSLQFFFGHETASISQARYFYKLLMLFFTISLFMDGFFYQDLFSDIIEIIKFKVARRKYKLFAAFQGKVEEQIILFANKVIINAARKLINRQRSFVANESPDNKLRRFKSVNFINNTVHRLKNLDEFIKSILNRTINLDKAFFCPPAYMSIFSKNLLPNFFGWSTFDIYNYTAFRFAKVEIWVSNHLDNWLNQAIINKNACSELFNLIITYEKIAISVYKTNSEKRLIIILVLIKFWVVCDKIATGLFESFLLPFRKQMAKLNRRRAKIAEFSKIQAEYRRFYNFFELENCRYIELLNKNGRPYITHSPNCSKCSYQKQMKILNISIYEWPLPRRKIKA</sequence>
<evidence type="ECO:0000313" key="2">
    <source>
        <dbReference type="Proteomes" id="UP000294847"/>
    </source>
</evidence>
<dbReference type="EMBL" id="CP034204">
    <property type="protein sequence ID" value="QBZ53495.1"/>
    <property type="molecule type" value="Genomic_DNA"/>
</dbReference>
<protein>
    <submittedName>
        <fullName evidence="1">Uncharacterized protein</fullName>
    </submittedName>
</protein>
<evidence type="ECO:0000313" key="1">
    <source>
        <dbReference type="EMBL" id="QBZ53495.1"/>
    </source>
</evidence>
<dbReference type="AlphaFoldDB" id="A0A4V1C4N4"/>
<dbReference type="Proteomes" id="UP000294847">
    <property type="component" value="Chromosome 1"/>
</dbReference>
<gene>
    <name evidence="1" type="ORF">PoMZ_09176</name>
</gene>
<name>A0A4V1C4N4_PYROR</name>
<accession>A0A4V1C4N4</accession>